<keyword evidence="9" id="KW-1185">Reference proteome</keyword>
<dbReference type="PANTHER" id="PTHR28520">
    <property type="entry name" value="MITOTIC-SPINDLE ORGANIZING PROTEIN 1"/>
    <property type="match status" value="1"/>
</dbReference>
<dbReference type="InterPro" id="IPR022214">
    <property type="entry name" value="MZT1"/>
</dbReference>
<evidence type="ECO:0000256" key="4">
    <source>
        <dbReference type="ARBA" id="ARBA00016992"/>
    </source>
</evidence>
<organism evidence="8 9">
    <name type="scientific">Multifurca ochricompacta</name>
    <dbReference type="NCBI Taxonomy" id="376703"/>
    <lineage>
        <taxon>Eukaryota</taxon>
        <taxon>Fungi</taxon>
        <taxon>Dikarya</taxon>
        <taxon>Basidiomycota</taxon>
        <taxon>Agaricomycotina</taxon>
        <taxon>Agaricomycetes</taxon>
        <taxon>Russulales</taxon>
        <taxon>Russulaceae</taxon>
        <taxon>Multifurca</taxon>
    </lineage>
</organism>
<dbReference type="GO" id="GO:0031021">
    <property type="term" value="C:interphase microtubule organizing center"/>
    <property type="evidence" value="ECO:0007669"/>
    <property type="project" value="TreeGrafter"/>
</dbReference>
<accession>A0AAD4QKY9</accession>
<protein>
    <recommendedName>
        <fullName evidence="4">Mitotic-spindle organizing protein 1</fullName>
    </recommendedName>
    <alternativeName>
        <fullName evidence="7">Mitotic-spindle organizing protein associated with a ring of gamma-tubulin 1</fullName>
    </alternativeName>
</protein>
<evidence type="ECO:0000256" key="3">
    <source>
        <dbReference type="ARBA" id="ARBA00011015"/>
    </source>
</evidence>
<evidence type="ECO:0000256" key="6">
    <source>
        <dbReference type="ARBA" id="ARBA00023212"/>
    </source>
</evidence>
<gene>
    <name evidence="8" type="ORF">B0F90DRAFT_1150903</name>
</gene>
<dbReference type="GO" id="GO:0000931">
    <property type="term" value="C:gamma-tubulin ring complex"/>
    <property type="evidence" value="ECO:0007669"/>
    <property type="project" value="InterPro"/>
</dbReference>
<dbReference type="GO" id="GO:0005819">
    <property type="term" value="C:spindle"/>
    <property type="evidence" value="ECO:0007669"/>
    <property type="project" value="TreeGrafter"/>
</dbReference>
<dbReference type="EMBL" id="WTXG01000059">
    <property type="protein sequence ID" value="KAI0295376.1"/>
    <property type="molecule type" value="Genomic_DNA"/>
</dbReference>
<dbReference type="Proteomes" id="UP001203297">
    <property type="component" value="Unassembled WGS sequence"/>
</dbReference>
<evidence type="ECO:0000313" key="9">
    <source>
        <dbReference type="Proteomes" id="UP001203297"/>
    </source>
</evidence>
<dbReference type="AlphaFoldDB" id="A0AAD4QKY9"/>
<comment type="similarity">
    <text evidence="3">Belongs to the MOZART1 family.</text>
</comment>
<comment type="caution">
    <text evidence="8">The sequence shown here is derived from an EMBL/GenBank/DDBJ whole genome shotgun (WGS) entry which is preliminary data.</text>
</comment>
<dbReference type="GO" id="GO:0044732">
    <property type="term" value="C:mitotic spindle pole body"/>
    <property type="evidence" value="ECO:0007669"/>
    <property type="project" value="TreeGrafter"/>
</dbReference>
<evidence type="ECO:0000313" key="8">
    <source>
        <dbReference type="EMBL" id="KAI0295376.1"/>
    </source>
</evidence>
<keyword evidence="6" id="KW-0206">Cytoskeleton</keyword>
<proteinExistence type="inferred from homology"/>
<sequence>MSFREADRIASAQQTLDILYDMSQLLGTQLDKETLATCIGMIESGVNPEALAAVVQELRREGAIVAARMNANAVDGGGSVAAPTGSGRVGVGFTRTWTWTWRKAIFSISLNNNRNREIGGNR</sequence>
<comment type="function">
    <text evidence="1">Required for gamma-tubulin complex recruitment to the microtubule organizing center (MTOC).</text>
</comment>
<dbReference type="Pfam" id="PF12554">
    <property type="entry name" value="MOZART1"/>
    <property type="match status" value="1"/>
</dbReference>
<evidence type="ECO:0000256" key="1">
    <source>
        <dbReference type="ARBA" id="ARBA00003060"/>
    </source>
</evidence>
<name>A0AAD4QKY9_9AGAM</name>
<dbReference type="GO" id="GO:0090307">
    <property type="term" value="P:mitotic spindle assembly"/>
    <property type="evidence" value="ECO:0007669"/>
    <property type="project" value="TreeGrafter"/>
</dbReference>
<evidence type="ECO:0000256" key="7">
    <source>
        <dbReference type="ARBA" id="ARBA00029810"/>
    </source>
</evidence>
<evidence type="ECO:0000256" key="5">
    <source>
        <dbReference type="ARBA" id="ARBA00022490"/>
    </source>
</evidence>
<keyword evidence="5" id="KW-0963">Cytoplasm</keyword>
<dbReference type="PANTHER" id="PTHR28520:SF2">
    <property type="entry name" value="MITOTIC-SPINDLE ORGANIZING PROTEIN 1"/>
    <property type="match status" value="1"/>
</dbReference>
<comment type="subcellular location">
    <subcellularLocation>
        <location evidence="2">Cytoplasm</location>
        <location evidence="2">Cytoskeleton</location>
        <location evidence="2">Microtubule organizing center</location>
    </subcellularLocation>
</comment>
<evidence type="ECO:0000256" key="2">
    <source>
        <dbReference type="ARBA" id="ARBA00004267"/>
    </source>
</evidence>
<reference evidence="8" key="1">
    <citation type="journal article" date="2022" name="New Phytol.">
        <title>Evolutionary transition to the ectomycorrhizal habit in the genomes of a hyperdiverse lineage of mushroom-forming fungi.</title>
        <authorList>
            <person name="Looney B."/>
            <person name="Miyauchi S."/>
            <person name="Morin E."/>
            <person name="Drula E."/>
            <person name="Courty P.E."/>
            <person name="Kohler A."/>
            <person name="Kuo A."/>
            <person name="LaButti K."/>
            <person name="Pangilinan J."/>
            <person name="Lipzen A."/>
            <person name="Riley R."/>
            <person name="Andreopoulos W."/>
            <person name="He G."/>
            <person name="Johnson J."/>
            <person name="Nolan M."/>
            <person name="Tritt A."/>
            <person name="Barry K.W."/>
            <person name="Grigoriev I.V."/>
            <person name="Nagy L.G."/>
            <person name="Hibbett D."/>
            <person name="Henrissat B."/>
            <person name="Matheny P.B."/>
            <person name="Labbe J."/>
            <person name="Martin F.M."/>
        </authorList>
    </citation>
    <scope>NUCLEOTIDE SEQUENCE</scope>
    <source>
        <strain evidence="8">BPL690</strain>
    </source>
</reference>
<dbReference type="GO" id="GO:0033566">
    <property type="term" value="P:gamma-tubulin complex localization"/>
    <property type="evidence" value="ECO:0007669"/>
    <property type="project" value="InterPro"/>
</dbReference>
<dbReference type="GO" id="GO:0051415">
    <property type="term" value="P:microtubule nucleation by interphase microtubule organizing center"/>
    <property type="evidence" value="ECO:0007669"/>
    <property type="project" value="TreeGrafter"/>
</dbReference>